<dbReference type="AlphaFoldDB" id="A0A147E7Q8"/>
<dbReference type="GO" id="GO:0016740">
    <property type="term" value="F:transferase activity"/>
    <property type="evidence" value="ECO:0007669"/>
    <property type="project" value="UniProtKB-KW"/>
</dbReference>
<keyword evidence="4" id="KW-0315">Glutamine amidotransferase</keyword>
<keyword evidence="5" id="KW-1185">Reference proteome</keyword>
<reference evidence="4 6" key="4">
    <citation type="submission" date="2020-12" db="EMBL/GenBank/DDBJ databases">
        <title>FDA dAtabase for Regulatory Grade micrObial Sequences (FDA-ARGOS): Supporting development and validation of Infectious Disease Dx tests.</title>
        <authorList>
            <person name="Sproer C."/>
            <person name="Gronow S."/>
            <person name="Severitt S."/>
            <person name="Schroder I."/>
            <person name="Tallon L."/>
            <person name="Sadzewicz L."/>
            <person name="Zhao X."/>
            <person name="Boylan J."/>
            <person name="Ott S."/>
            <person name="Bowen H."/>
            <person name="Vavikolanu K."/>
            <person name="Mehta A."/>
            <person name="Aluvathingal J."/>
            <person name="Nadendla S."/>
            <person name="Lowell S."/>
            <person name="Myers T."/>
            <person name="Yan Y."/>
            <person name="Sichtig H."/>
        </authorList>
    </citation>
    <scope>NUCLEOTIDE SEQUENCE [LARGE SCALE GENOMIC DNA]</scope>
    <source>
        <strain evidence="4 6">FDAARGOS_864</strain>
    </source>
</reference>
<dbReference type="EMBL" id="CP065738">
    <property type="protein sequence ID" value="QPT54352.1"/>
    <property type="molecule type" value="Genomic_DNA"/>
</dbReference>
<dbReference type="NCBIfam" id="TIGR01382">
    <property type="entry name" value="PfpI"/>
    <property type="match status" value="1"/>
</dbReference>
<dbReference type="EMBL" id="LJBJ02000004">
    <property type="protein sequence ID" value="OAX52382.1"/>
    <property type="molecule type" value="Genomic_DNA"/>
</dbReference>
<dbReference type="KEGG" id="rkr:I6G21_04040"/>
<dbReference type="RefSeq" id="WP_058731396.1">
    <property type="nucleotide sequence ID" value="NZ_CP065738.1"/>
</dbReference>
<reference evidence="5" key="1">
    <citation type="submission" date="2016-04" db="EMBL/GenBank/DDBJ databases">
        <authorList>
            <person name="Waterworth S."/>
            <person name="Matcher G."/>
        </authorList>
    </citation>
    <scope>NUCLEOTIDE SEQUENCE [LARGE SCALE GENOMIC DNA]</scope>
    <source>
        <strain evidence="5">RuSp02-3</strain>
    </source>
</reference>
<dbReference type="GeneID" id="61262536"/>
<comment type="similarity">
    <text evidence="1">Belongs to the peptidase C56 family.</text>
</comment>
<sequence length="178" mass="18801">MADLTGKKIAFLLTDGVEQVELTEPRKALDEAGAQTVIVSPAEGTLTAMKGDWDHADTFPVDQPLAEAKAEDYDALVLPGGTINADTLRIQDGATDFLTAFLDADKPVAAICHAPWLLAQADVARGHRLTSFESIAADLKNAGAQWEDSQVVVDGNLITSRNPGDLEAFSAAIIDALS</sequence>
<name>A0A147E7Q8_9MICC</name>
<dbReference type="Pfam" id="PF01965">
    <property type="entry name" value="DJ-1_PfpI"/>
    <property type="match status" value="1"/>
</dbReference>
<dbReference type="InterPro" id="IPR029062">
    <property type="entry name" value="Class_I_gatase-like"/>
</dbReference>
<proteinExistence type="inferred from homology"/>
<evidence type="ECO:0000313" key="6">
    <source>
        <dbReference type="Proteomes" id="UP000594975"/>
    </source>
</evidence>
<reference evidence="3 5" key="3">
    <citation type="submission" date="2016-06" db="EMBL/GenBank/DDBJ databases">
        <title>Identification of putative biosynthetic pathways for the production of bioactive secondary metabolites by the marine actinomycete Kocuria kristinae RUTW2-3.</title>
        <authorList>
            <person name="Waterworth S.C."/>
            <person name="Walmsley T.A."/>
            <person name="Matongo T."/>
            <person name="Davies-Coleman M.T."/>
            <person name="Dorrington R.A."/>
        </authorList>
    </citation>
    <scope>NUCLEOTIDE SEQUENCE [LARGE SCALE GENOMIC DNA]</scope>
    <source>
        <strain evidence="5">RuSp02-3</strain>
        <strain evidence="3">RUTW2-3</strain>
    </source>
</reference>
<evidence type="ECO:0000313" key="4">
    <source>
        <dbReference type="EMBL" id="QPT54352.1"/>
    </source>
</evidence>
<evidence type="ECO:0000313" key="3">
    <source>
        <dbReference type="EMBL" id="OAX52382.1"/>
    </source>
</evidence>
<gene>
    <name evidence="3" type="ORF">AN277_0203195</name>
    <name evidence="4" type="ORF">I6G21_04040</name>
</gene>
<dbReference type="SUPFAM" id="SSF52317">
    <property type="entry name" value="Class I glutamine amidotransferase-like"/>
    <property type="match status" value="1"/>
</dbReference>
<dbReference type="Gene3D" id="3.40.50.880">
    <property type="match status" value="1"/>
</dbReference>
<feature type="domain" description="DJ-1/PfpI" evidence="2">
    <location>
        <begin position="7"/>
        <end position="175"/>
    </location>
</feature>
<dbReference type="PATRIC" id="fig|37923.10.peg.2110"/>
<protein>
    <submittedName>
        <fullName evidence="3">Peptidase C56</fullName>
    </submittedName>
    <submittedName>
        <fullName evidence="4">Type 1 glutamine amidotransferase</fullName>
    </submittedName>
</protein>
<dbReference type="STRING" id="37923.BK826_04980"/>
<dbReference type="InterPro" id="IPR006286">
    <property type="entry name" value="C56_PfpI-like"/>
</dbReference>
<dbReference type="CDD" id="cd03134">
    <property type="entry name" value="GATase1_PfpI_like"/>
    <property type="match status" value="1"/>
</dbReference>
<reference evidence="3" key="2">
    <citation type="submission" date="2016-04" db="EMBL/GenBank/DDBJ databases">
        <authorList>
            <person name="Evans L.H."/>
            <person name="Alamgir A."/>
            <person name="Owens N."/>
            <person name="Weber N.D."/>
            <person name="Virtaneva K."/>
            <person name="Barbian K."/>
            <person name="Babar A."/>
            <person name="Rosenke K."/>
        </authorList>
    </citation>
    <scope>NUCLEOTIDE SEQUENCE [LARGE SCALE GENOMIC DNA]</scope>
    <source>
        <strain evidence="3">RUTW2-3</strain>
    </source>
</reference>
<dbReference type="Proteomes" id="UP000053171">
    <property type="component" value="Unassembled WGS sequence"/>
</dbReference>
<evidence type="ECO:0000259" key="2">
    <source>
        <dbReference type="Pfam" id="PF01965"/>
    </source>
</evidence>
<organism evidence="3 5">
    <name type="scientific">Rothia kristinae</name>
    <dbReference type="NCBI Taxonomy" id="37923"/>
    <lineage>
        <taxon>Bacteria</taxon>
        <taxon>Bacillati</taxon>
        <taxon>Actinomycetota</taxon>
        <taxon>Actinomycetes</taxon>
        <taxon>Micrococcales</taxon>
        <taxon>Micrococcaceae</taxon>
        <taxon>Rothia</taxon>
    </lineage>
</organism>
<dbReference type="PANTHER" id="PTHR42733:SF12">
    <property type="entry name" value="PROTEINASE"/>
    <property type="match status" value="1"/>
</dbReference>
<dbReference type="PROSITE" id="PS51276">
    <property type="entry name" value="PEPTIDASE_C56_PFPI"/>
    <property type="match status" value="1"/>
</dbReference>
<accession>A0A147E7Q8</accession>
<dbReference type="InterPro" id="IPR002818">
    <property type="entry name" value="DJ-1/PfpI"/>
</dbReference>
<dbReference type="Proteomes" id="UP000594975">
    <property type="component" value="Chromosome"/>
</dbReference>
<evidence type="ECO:0000256" key="1">
    <source>
        <dbReference type="ARBA" id="ARBA00008542"/>
    </source>
</evidence>
<keyword evidence="4" id="KW-0808">Transferase</keyword>
<dbReference type="PANTHER" id="PTHR42733">
    <property type="entry name" value="DJ-1 PROTEIN"/>
    <property type="match status" value="1"/>
</dbReference>
<evidence type="ECO:0000313" key="5">
    <source>
        <dbReference type="Proteomes" id="UP000053171"/>
    </source>
</evidence>